<evidence type="ECO:0000259" key="4">
    <source>
        <dbReference type="Pfam" id="PF08241"/>
    </source>
</evidence>
<dbReference type="InterPro" id="IPR029063">
    <property type="entry name" value="SAM-dependent_MTases_sf"/>
</dbReference>
<proteinExistence type="inferred from homology"/>
<reference evidence="6" key="1">
    <citation type="submission" date="2016-03" db="EMBL/GenBank/DDBJ databases">
        <authorList>
            <person name="Guldener U."/>
        </authorList>
    </citation>
    <scope>NUCLEOTIDE SEQUENCE [LARGE SCALE GENOMIC DNA]</scope>
    <source>
        <strain evidence="6">04CH-RAC-A.6.1</strain>
    </source>
</reference>
<evidence type="ECO:0000256" key="2">
    <source>
        <dbReference type="ARBA" id="ARBA00022603"/>
    </source>
</evidence>
<protein>
    <submittedName>
        <fullName evidence="5">Related to trans-aconitate 3-methyltransferase</fullName>
    </submittedName>
</protein>
<dbReference type="OrthoDB" id="10027013at2759"/>
<dbReference type="PANTHER" id="PTHR44942">
    <property type="entry name" value="METHYLTRANSF_11 DOMAIN-CONTAINING PROTEIN"/>
    <property type="match status" value="1"/>
</dbReference>
<evidence type="ECO:0000256" key="3">
    <source>
        <dbReference type="ARBA" id="ARBA00022679"/>
    </source>
</evidence>
<comment type="similarity">
    <text evidence="1">Belongs to the methyltransferase superfamily.</text>
</comment>
<dbReference type="Proteomes" id="UP000178912">
    <property type="component" value="Unassembled WGS sequence"/>
</dbReference>
<sequence length="304" mass="33955">MTSFANTAFNAQTYANVRPTYPPELYQSVLAYHASSPSSKRNSSTLLDLGCGHGLVCRELSPYFTHTIGTDPSERMIAQARSSTPSSQYPTITYRPASVEDLSSFSDGEIDMAVAAAAAHWFDFSRAWGELSRVVRSGGTVAFWGYIDNVFIGHAAATKVFEKYFFGEEEDSLMPYFELPGLAVIRGMLRSVVPPLEDWEDVKRVEYIPDVRGKKSGKGELLIFGKLKLREIGEYARTTSAYTTWKAKHPEQPSLSQGGTGDIIDRMLEEMKSSEPEWAEVGEGWKDIEVDTEWATMILMARRK</sequence>
<dbReference type="Gene3D" id="3.40.50.150">
    <property type="entry name" value="Vaccinia Virus protein VP39"/>
    <property type="match status" value="1"/>
</dbReference>
<organism evidence="5 6">
    <name type="scientific">Rhynchosporium agropyri</name>
    <dbReference type="NCBI Taxonomy" id="914238"/>
    <lineage>
        <taxon>Eukaryota</taxon>
        <taxon>Fungi</taxon>
        <taxon>Dikarya</taxon>
        <taxon>Ascomycota</taxon>
        <taxon>Pezizomycotina</taxon>
        <taxon>Leotiomycetes</taxon>
        <taxon>Helotiales</taxon>
        <taxon>Ploettnerulaceae</taxon>
        <taxon>Rhynchosporium</taxon>
    </lineage>
</organism>
<dbReference type="EMBL" id="FJUX01000001">
    <property type="protein sequence ID" value="CZS88826.1"/>
    <property type="molecule type" value="Genomic_DNA"/>
</dbReference>
<dbReference type="CDD" id="cd02440">
    <property type="entry name" value="AdoMet_MTases"/>
    <property type="match status" value="1"/>
</dbReference>
<name>A0A1E1JSH7_9HELO</name>
<dbReference type="InterPro" id="IPR051052">
    <property type="entry name" value="Diverse_substrate_MTase"/>
</dbReference>
<keyword evidence="3 5" id="KW-0808">Transferase</keyword>
<dbReference type="InterPro" id="IPR013216">
    <property type="entry name" value="Methyltransf_11"/>
</dbReference>
<feature type="domain" description="Methyltransferase type 11" evidence="4">
    <location>
        <begin position="47"/>
        <end position="143"/>
    </location>
</feature>
<dbReference type="GO" id="GO:0008757">
    <property type="term" value="F:S-adenosylmethionine-dependent methyltransferase activity"/>
    <property type="evidence" value="ECO:0007669"/>
    <property type="project" value="InterPro"/>
</dbReference>
<dbReference type="AlphaFoldDB" id="A0A1E1JSH7"/>
<dbReference type="GO" id="GO:0032259">
    <property type="term" value="P:methylation"/>
    <property type="evidence" value="ECO:0007669"/>
    <property type="project" value="UniProtKB-KW"/>
</dbReference>
<keyword evidence="2 5" id="KW-0489">Methyltransferase</keyword>
<evidence type="ECO:0000256" key="1">
    <source>
        <dbReference type="ARBA" id="ARBA00008361"/>
    </source>
</evidence>
<evidence type="ECO:0000313" key="6">
    <source>
        <dbReference type="Proteomes" id="UP000178912"/>
    </source>
</evidence>
<keyword evidence="6" id="KW-1185">Reference proteome</keyword>
<dbReference type="SUPFAM" id="SSF53335">
    <property type="entry name" value="S-adenosyl-L-methionine-dependent methyltransferases"/>
    <property type="match status" value="1"/>
</dbReference>
<gene>
    <name evidence="5" type="ORF">RAG0_00434</name>
</gene>
<accession>A0A1E1JSH7</accession>
<dbReference type="Pfam" id="PF08241">
    <property type="entry name" value="Methyltransf_11"/>
    <property type="match status" value="1"/>
</dbReference>
<evidence type="ECO:0000313" key="5">
    <source>
        <dbReference type="EMBL" id="CZS88826.1"/>
    </source>
</evidence>
<dbReference type="PANTHER" id="PTHR44942:SF4">
    <property type="entry name" value="METHYLTRANSFERASE TYPE 11 DOMAIN-CONTAINING PROTEIN"/>
    <property type="match status" value="1"/>
</dbReference>